<gene>
    <name evidence="1" type="ORF">EW146_g2229</name>
</gene>
<accession>A0A4S4M2R2</accession>
<keyword evidence="2" id="KW-1185">Reference proteome</keyword>
<dbReference type="OrthoDB" id="2104739at2759"/>
<comment type="caution">
    <text evidence="1">The sequence shown here is derived from an EMBL/GenBank/DDBJ whole genome shotgun (WGS) entry which is preliminary data.</text>
</comment>
<evidence type="ECO:0000313" key="2">
    <source>
        <dbReference type="Proteomes" id="UP000310158"/>
    </source>
</evidence>
<evidence type="ECO:0000313" key="1">
    <source>
        <dbReference type="EMBL" id="THH18817.1"/>
    </source>
</evidence>
<proteinExistence type="predicted"/>
<name>A0A4S4M2R2_9AGAM</name>
<reference evidence="1 2" key="1">
    <citation type="submission" date="2019-02" db="EMBL/GenBank/DDBJ databases">
        <title>Genome sequencing of the rare red list fungi Bondarzewia mesenterica.</title>
        <authorList>
            <person name="Buettner E."/>
            <person name="Kellner H."/>
        </authorList>
    </citation>
    <scope>NUCLEOTIDE SEQUENCE [LARGE SCALE GENOMIC DNA]</scope>
    <source>
        <strain evidence="1 2">DSM 108281</strain>
    </source>
</reference>
<dbReference type="Proteomes" id="UP000310158">
    <property type="component" value="Unassembled WGS sequence"/>
</dbReference>
<dbReference type="EMBL" id="SGPL01000063">
    <property type="protein sequence ID" value="THH18817.1"/>
    <property type="molecule type" value="Genomic_DNA"/>
</dbReference>
<protein>
    <submittedName>
        <fullName evidence="1">Uncharacterized protein</fullName>
    </submittedName>
</protein>
<dbReference type="AlphaFoldDB" id="A0A4S4M2R2"/>
<organism evidence="1 2">
    <name type="scientific">Bondarzewia mesenterica</name>
    <dbReference type="NCBI Taxonomy" id="1095465"/>
    <lineage>
        <taxon>Eukaryota</taxon>
        <taxon>Fungi</taxon>
        <taxon>Dikarya</taxon>
        <taxon>Basidiomycota</taxon>
        <taxon>Agaricomycotina</taxon>
        <taxon>Agaricomycetes</taxon>
        <taxon>Russulales</taxon>
        <taxon>Bondarzewiaceae</taxon>
        <taxon>Bondarzewia</taxon>
    </lineage>
</organism>
<sequence>MTALPPNNYAPGPWREAYDICLRFERNAGDSQPKRLMCARFLGYMVLEAPAVRGRDNFSNEIKSCANEEALEKLAMLYISHFVCCFRAAKGTPTSSTHPSRPSFENTKETLKYLLEEASQNHTTAKAKALIRDGYRCVLTGSYDVTCCDTMPTIGELVTTNGLPITATDAAYIFPESTNVEISGENKGAAKYDFATSVWAVMERFGQVLVTEELNGSAIHRLENVMTMDKTKHFFFDSLRLWLESTVRRIPDRVNSTKLGLRLDIPEFVTFTTPDPVNLPLPSSKYLHLHAACARVAHLSGAAEHVETVFRDMEELPVLMKDGTSADVLSYALARLGMAVH</sequence>